<dbReference type="Proteomes" id="UP000178040">
    <property type="component" value="Unassembled WGS sequence"/>
</dbReference>
<organism evidence="1 2">
    <name type="scientific">Candidatus Roizmanbacteria bacterium RIFCSPLOWO2_01_FULL_37_16</name>
    <dbReference type="NCBI Taxonomy" id="1802058"/>
    <lineage>
        <taxon>Bacteria</taxon>
        <taxon>Candidatus Roizmaniibacteriota</taxon>
    </lineage>
</organism>
<accession>A0A1F7INB7</accession>
<name>A0A1F7INB7_9BACT</name>
<proteinExistence type="predicted"/>
<evidence type="ECO:0000313" key="2">
    <source>
        <dbReference type="Proteomes" id="UP000178040"/>
    </source>
</evidence>
<gene>
    <name evidence="1" type="ORF">A3B40_03585</name>
</gene>
<protein>
    <submittedName>
        <fullName evidence="1">Uncharacterized protein</fullName>
    </submittedName>
</protein>
<comment type="caution">
    <text evidence="1">The sequence shown here is derived from an EMBL/GenBank/DDBJ whole genome shotgun (WGS) entry which is preliminary data.</text>
</comment>
<sequence>MNKNLIIGSLFFISSIFLVVDVEARLLPRFRSRGVSRGKVSSGLSVLPRLRSDRKALIVTFNNLQKVKNATYTLIYQTNGKDEGVSGMVDSSSGNSLTRELLFGTCSSGVCRYHVNISKMRLEILSELPSGRKSIKRFRVKI</sequence>
<dbReference type="AlphaFoldDB" id="A0A1F7INB7"/>
<dbReference type="EMBL" id="MGAI01000020">
    <property type="protein sequence ID" value="OGK44853.1"/>
    <property type="molecule type" value="Genomic_DNA"/>
</dbReference>
<evidence type="ECO:0000313" key="1">
    <source>
        <dbReference type="EMBL" id="OGK44853.1"/>
    </source>
</evidence>
<reference evidence="1 2" key="1">
    <citation type="journal article" date="2016" name="Nat. Commun.">
        <title>Thousands of microbial genomes shed light on interconnected biogeochemical processes in an aquifer system.</title>
        <authorList>
            <person name="Anantharaman K."/>
            <person name="Brown C.T."/>
            <person name="Hug L.A."/>
            <person name="Sharon I."/>
            <person name="Castelle C.J."/>
            <person name="Probst A.J."/>
            <person name="Thomas B.C."/>
            <person name="Singh A."/>
            <person name="Wilkins M.J."/>
            <person name="Karaoz U."/>
            <person name="Brodie E.L."/>
            <person name="Williams K.H."/>
            <person name="Hubbard S.S."/>
            <person name="Banfield J.F."/>
        </authorList>
    </citation>
    <scope>NUCLEOTIDE SEQUENCE [LARGE SCALE GENOMIC DNA]</scope>
</reference>